<proteinExistence type="predicted"/>
<protein>
    <submittedName>
        <fullName evidence="2">Uncharacterized protein</fullName>
    </submittedName>
</protein>
<dbReference type="AlphaFoldDB" id="A0A5B7C6V8"/>
<feature type="region of interest" description="Disordered" evidence="1">
    <location>
        <begin position="65"/>
        <end position="85"/>
    </location>
</feature>
<reference evidence="2" key="1">
    <citation type="submission" date="2019-08" db="EMBL/GenBank/DDBJ databases">
        <title>Reference gene set and small RNA set construction with multiple tissues from Davidia involucrata Baill.</title>
        <authorList>
            <person name="Yang H."/>
            <person name="Zhou C."/>
            <person name="Li G."/>
            <person name="Wang J."/>
            <person name="Gao P."/>
            <person name="Wang M."/>
            <person name="Wang R."/>
            <person name="Zhao Y."/>
        </authorList>
    </citation>
    <scope>NUCLEOTIDE SEQUENCE</scope>
    <source>
        <tissue evidence="2">Mixed with DoveR01_LX</tissue>
    </source>
</reference>
<evidence type="ECO:0000313" key="2">
    <source>
        <dbReference type="EMBL" id="MPA75143.1"/>
    </source>
</evidence>
<name>A0A5B7C6V8_DAVIN</name>
<accession>A0A5B7C6V8</accession>
<dbReference type="PANTHER" id="PTHR34222:SF99">
    <property type="entry name" value="PROTEIN, PUTATIVE-RELATED"/>
    <property type="match status" value="1"/>
</dbReference>
<organism evidence="2">
    <name type="scientific">Davidia involucrata</name>
    <name type="common">Dove tree</name>
    <dbReference type="NCBI Taxonomy" id="16924"/>
    <lineage>
        <taxon>Eukaryota</taxon>
        <taxon>Viridiplantae</taxon>
        <taxon>Streptophyta</taxon>
        <taxon>Embryophyta</taxon>
        <taxon>Tracheophyta</taxon>
        <taxon>Spermatophyta</taxon>
        <taxon>Magnoliopsida</taxon>
        <taxon>eudicotyledons</taxon>
        <taxon>Gunneridae</taxon>
        <taxon>Pentapetalae</taxon>
        <taxon>asterids</taxon>
        <taxon>Cornales</taxon>
        <taxon>Nyssaceae</taxon>
        <taxon>Davidia</taxon>
    </lineage>
</organism>
<evidence type="ECO:0000256" key="1">
    <source>
        <dbReference type="SAM" id="MobiDB-lite"/>
    </source>
</evidence>
<gene>
    <name evidence="2" type="ORF">Din_044584</name>
</gene>
<sequence length="173" mass="19446">MQFLMGLNESYSAIRGQILLMNPLPNVTKAYSSIVQEEKQQSLSAARETTETAAMAVRRDEPAVMPAVRQGQGSSSSSNSSNRTPLHCSYCDQDHHVRDTCWKLNGYPPGHPKHKSNRSNLCKPFLIRIRLVAQRLVDPPRVIVFFWDLLLFSGGQRGRKPCLSPQQKSNIEP</sequence>
<dbReference type="EMBL" id="GHES01044584">
    <property type="protein sequence ID" value="MPA75143.1"/>
    <property type="molecule type" value="Transcribed_RNA"/>
</dbReference>
<dbReference type="PANTHER" id="PTHR34222">
    <property type="entry name" value="GAG_PRE-INTEGRS DOMAIN-CONTAINING PROTEIN"/>
    <property type="match status" value="1"/>
</dbReference>